<feature type="compositionally biased region" description="Basic residues" evidence="1">
    <location>
        <begin position="693"/>
        <end position="708"/>
    </location>
</feature>
<evidence type="ECO:0000256" key="1">
    <source>
        <dbReference type="SAM" id="MobiDB-lite"/>
    </source>
</evidence>
<feature type="compositionally biased region" description="Basic and acidic residues" evidence="1">
    <location>
        <begin position="709"/>
        <end position="746"/>
    </location>
</feature>
<feature type="region of interest" description="Disordered" evidence="1">
    <location>
        <begin position="1"/>
        <end position="32"/>
    </location>
</feature>
<sequence length="746" mass="82245">MPLKDLLSKAPSPLPPSEEPWPRPDVSNNYKQSPLYSTIARPTLDEFLRTNYLMIPDFVLQVNQAKIAAWMGRSGQDVPNTVSQQSMANLGGPAVTSSVGNRVVYNNSNDKEITMIENGEIKEKDSKPTPEIPNTKRGDNLFTVVSQKRLSCDEIPPPLKPKPRVKKVMKGGSLVIIPAPQPRNRALQATSSPGPSPLSRWRVGANNSSHHHFERREDSGDEVALQVSAEDGSKNMLPVIKSINGKDGEHMFDMPERSHVYKETVTCDSEQLAKKDDTTIPCQGANDLHKEVSTRDDKRLGSGVPTAECEQKQVTLPVCRTDISLTSKPTTDENLNNSSNDPGSTACTRPLSVADKSIVLLTSQNSEMKEYDKVSNKCLQGEFPRDSKRDLTGKVLIEEEKERLNEDTNPIENLGEDLSKDDVRTPPIVDHKEVKTSLATVGDTAAGLGPQGSISVVTQLVATESSKVNKSSTDLSHDLAMKSSYTMQSSVDNEDGQSAEEPSTDMNSDRTSHEKHLADKEEKHIEVIDDGDRDINCSVDAQNAHGTNADDLKDVDLHGCDTAVVDDNDNTNSDNESSTSTDDVDEDDDDDGDDVGSKDNSSDDSKKEYAELVMEDSNSEEEEEEYDIFPVGENDSDDKEEGEVKSDYEAEDMNLDSDTEAATGGITFYQDTTIGQRVKNSRSRQGEKQATRKKEKKKKRKASKKRAKAEKQAAKVSNRNHDPTSVKKNNEGRQKHMPESHKEKCQ</sequence>
<organism evidence="2 3">
    <name type="scientific">Desmophyllum pertusum</name>
    <dbReference type="NCBI Taxonomy" id="174260"/>
    <lineage>
        <taxon>Eukaryota</taxon>
        <taxon>Metazoa</taxon>
        <taxon>Cnidaria</taxon>
        <taxon>Anthozoa</taxon>
        <taxon>Hexacorallia</taxon>
        <taxon>Scleractinia</taxon>
        <taxon>Caryophylliina</taxon>
        <taxon>Caryophylliidae</taxon>
        <taxon>Desmophyllum</taxon>
    </lineage>
</organism>
<feature type="compositionally biased region" description="Acidic residues" evidence="1">
    <location>
        <begin position="649"/>
        <end position="659"/>
    </location>
</feature>
<feature type="region of interest" description="Disordered" evidence="1">
    <location>
        <begin position="325"/>
        <end position="349"/>
    </location>
</feature>
<feature type="compositionally biased region" description="Acidic residues" evidence="1">
    <location>
        <begin position="613"/>
        <end position="627"/>
    </location>
</feature>
<dbReference type="Proteomes" id="UP001163046">
    <property type="component" value="Unassembled WGS sequence"/>
</dbReference>
<gene>
    <name evidence="2" type="ORF">OS493_032952</name>
</gene>
<accession>A0A9W9Y835</accession>
<name>A0A9W9Y835_9CNID</name>
<feature type="region of interest" description="Disordered" evidence="1">
    <location>
        <begin position="561"/>
        <end position="746"/>
    </location>
</feature>
<comment type="caution">
    <text evidence="2">The sequence shown here is derived from an EMBL/GenBank/DDBJ whole genome shotgun (WGS) entry which is preliminary data.</text>
</comment>
<reference evidence="2" key="1">
    <citation type="submission" date="2023-01" db="EMBL/GenBank/DDBJ databases">
        <title>Genome assembly of the deep-sea coral Lophelia pertusa.</title>
        <authorList>
            <person name="Herrera S."/>
            <person name="Cordes E."/>
        </authorList>
    </citation>
    <scope>NUCLEOTIDE SEQUENCE</scope>
    <source>
        <strain evidence="2">USNM1676648</strain>
        <tissue evidence="2">Polyp</tissue>
    </source>
</reference>
<dbReference type="AlphaFoldDB" id="A0A9W9Y835"/>
<keyword evidence="3" id="KW-1185">Reference proteome</keyword>
<dbReference type="EMBL" id="MU827819">
    <property type="protein sequence ID" value="KAJ7322769.1"/>
    <property type="molecule type" value="Genomic_DNA"/>
</dbReference>
<feature type="compositionally biased region" description="Basic and acidic residues" evidence="1">
    <location>
        <begin position="595"/>
        <end position="610"/>
    </location>
</feature>
<feature type="compositionally biased region" description="Acidic residues" evidence="1">
    <location>
        <begin position="582"/>
        <end position="594"/>
    </location>
</feature>
<proteinExistence type="predicted"/>
<evidence type="ECO:0000313" key="3">
    <source>
        <dbReference type="Proteomes" id="UP001163046"/>
    </source>
</evidence>
<feature type="region of interest" description="Disordered" evidence="1">
    <location>
        <begin position="486"/>
        <end position="537"/>
    </location>
</feature>
<feature type="compositionally biased region" description="Low complexity" evidence="1">
    <location>
        <begin position="1"/>
        <end position="11"/>
    </location>
</feature>
<protein>
    <submittedName>
        <fullName evidence="2">Uncharacterized protein</fullName>
    </submittedName>
</protein>
<evidence type="ECO:0000313" key="2">
    <source>
        <dbReference type="EMBL" id="KAJ7322769.1"/>
    </source>
</evidence>
<feature type="compositionally biased region" description="Low complexity" evidence="1">
    <location>
        <begin position="570"/>
        <end position="581"/>
    </location>
</feature>
<feature type="compositionally biased region" description="Basic and acidic residues" evidence="1">
    <location>
        <begin position="507"/>
        <end position="527"/>
    </location>
</feature>
<dbReference type="OrthoDB" id="10680488at2759"/>
<feature type="compositionally biased region" description="Polar residues" evidence="1">
    <location>
        <begin position="325"/>
        <end position="347"/>
    </location>
</feature>